<evidence type="ECO:0000313" key="2">
    <source>
        <dbReference type="Proteomes" id="UP001307889"/>
    </source>
</evidence>
<gene>
    <name evidence="1" type="ORF">NTJ_06075</name>
</gene>
<evidence type="ECO:0000313" key="1">
    <source>
        <dbReference type="EMBL" id="BES93266.1"/>
    </source>
</evidence>
<sequence>MGCFSYLANHTGHIVETQANVRCEPVRTISSAIHKVHAADPEQVWKTRVVTGTSCFSARGRPATGSS</sequence>
<accession>A0ABN7ALZ7</accession>
<organism evidence="1 2">
    <name type="scientific">Nesidiocoris tenuis</name>
    <dbReference type="NCBI Taxonomy" id="355587"/>
    <lineage>
        <taxon>Eukaryota</taxon>
        <taxon>Metazoa</taxon>
        <taxon>Ecdysozoa</taxon>
        <taxon>Arthropoda</taxon>
        <taxon>Hexapoda</taxon>
        <taxon>Insecta</taxon>
        <taxon>Pterygota</taxon>
        <taxon>Neoptera</taxon>
        <taxon>Paraneoptera</taxon>
        <taxon>Hemiptera</taxon>
        <taxon>Heteroptera</taxon>
        <taxon>Panheteroptera</taxon>
        <taxon>Cimicomorpha</taxon>
        <taxon>Miridae</taxon>
        <taxon>Dicyphina</taxon>
        <taxon>Nesidiocoris</taxon>
    </lineage>
</organism>
<reference evidence="1 2" key="1">
    <citation type="submission" date="2023-09" db="EMBL/GenBank/DDBJ databases">
        <title>Nesidiocoris tenuis whole genome shotgun sequence.</title>
        <authorList>
            <person name="Shibata T."/>
            <person name="Shimoda M."/>
            <person name="Kobayashi T."/>
            <person name="Uehara T."/>
        </authorList>
    </citation>
    <scope>NUCLEOTIDE SEQUENCE [LARGE SCALE GENOMIC DNA]</scope>
    <source>
        <strain evidence="1 2">Japan</strain>
    </source>
</reference>
<keyword evidence="2" id="KW-1185">Reference proteome</keyword>
<proteinExistence type="predicted"/>
<name>A0ABN7ALZ7_9HEMI</name>
<dbReference type="Proteomes" id="UP001307889">
    <property type="component" value="Chromosome 4"/>
</dbReference>
<protein>
    <submittedName>
        <fullName evidence="1">Uncharacterized protein</fullName>
    </submittedName>
</protein>
<dbReference type="EMBL" id="AP028912">
    <property type="protein sequence ID" value="BES93266.1"/>
    <property type="molecule type" value="Genomic_DNA"/>
</dbReference>